<organism evidence="1 2">
    <name type="scientific">Oceanispirochaeta crateris</name>
    <dbReference type="NCBI Taxonomy" id="2518645"/>
    <lineage>
        <taxon>Bacteria</taxon>
        <taxon>Pseudomonadati</taxon>
        <taxon>Spirochaetota</taxon>
        <taxon>Spirochaetia</taxon>
        <taxon>Spirochaetales</taxon>
        <taxon>Spirochaetaceae</taxon>
        <taxon>Oceanispirochaeta</taxon>
    </lineage>
</organism>
<accession>A0A5C1QJE5</accession>
<dbReference type="InterPro" id="IPR004027">
    <property type="entry name" value="SEC_C_motif"/>
</dbReference>
<dbReference type="KEGG" id="ock:EXM22_04530"/>
<dbReference type="OrthoDB" id="369287at2"/>
<protein>
    <recommendedName>
        <fullName evidence="3">SEC-C domain-containing protein</fullName>
    </recommendedName>
</protein>
<reference evidence="1 2" key="1">
    <citation type="submission" date="2019-02" db="EMBL/GenBank/DDBJ databases">
        <title>Complete Genome Sequence and Methylome Analysis of free living Spirochaetas.</title>
        <authorList>
            <person name="Fomenkov A."/>
            <person name="Dubinina G."/>
            <person name="Leshcheva N."/>
            <person name="Mikheeva N."/>
            <person name="Grabovich M."/>
            <person name="Vincze T."/>
            <person name="Roberts R.J."/>
        </authorList>
    </citation>
    <scope>NUCLEOTIDE SEQUENCE [LARGE SCALE GENOMIC DNA]</scope>
    <source>
        <strain evidence="1 2">K2</strain>
    </source>
</reference>
<name>A0A5C1QJE5_9SPIO</name>
<keyword evidence="2" id="KW-1185">Reference proteome</keyword>
<evidence type="ECO:0000313" key="2">
    <source>
        <dbReference type="Proteomes" id="UP000324209"/>
    </source>
</evidence>
<evidence type="ECO:0000313" key="1">
    <source>
        <dbReference type="EMBL" id="QEN07289.1"/>
    </source>
</evidence>
<evidence type="ECO:0008006" key="3">
    <source>
        <dbReference type="Google" id="ProtNLM"/>
    </source>
</evidence>
<dbReference type="RefSeq" id="WP_149485371.1">
    <property type="nucleotide sequence ID" value="NZ_CP036150.1"/>
</dbReference>
<dbReference type="AlphaFoldDB" id="A0A5C1QJE5"/>
<dbReference type="Gene3D" id="3.10.450.50">
    <property type="match status" value="1"/>
</dbReference>
<dbReference type="Pfam" id="PF02810">
    <property type="entry name" value="SEC-C"/>
    <property type="match status" value="1"/>
</dbReference>
<dbReference type="EMBL" id="CP036150">
    <property type="protein sequence ID" value="QEN07289.1"/>
    <property type="molecule type" value="Genomic_DNA"/>
</dbReference>
<proteinExistence type="predicted"/>
<gene>
    <name evidence="1" type="ORF">EXM22_04530</name>
</gene>
<dbReference type="Proteomes" id="UP000324209">
    <property type="component" value="Chromosome"/>
</dbReference>
<dbReference type="SUPFAM" id="SSF103642">
    <property type="entry name" value="Sec-C motif"/>
    <property type="match status" value="1"/>
</dbReference>
<sequence>MVARNKYKEENTLRTYERNPYGMPRQQSSREDDHQAFVAIQVERYLKRKRVQRFCSEAEKDAIFQIIGEYWEKISRSRKVGHMDTDCKIKTFYHITLVFPYFVAEEESLLCVDFVNKTKITSEDACPCGSGKSFRDCCGSIKTVQELINGSF</sequence>